<dbReference type="Proteomes" id="UP000840039">
    <property type="component" value="Unassembled WGS sequence"/>
</dbReference>
<evidence type="ECO:0000313" key="39">
    <source>
        <dbReference type="Proteomes" id="UP000544530"/>
    </source>
</evidence>
<dbReference type="Proteomes" id="UP000368512">
    <property type="component" value="Unassembled WGS sequence"/>
</dbReference>
<dbReference type="Proteomes" id="UP000843775">
    <property type="component" value="Unassembled WGS sequence"/>
</dbReference>
<evidence type="ECO:0000313" key="24">
    <source>
        <dbReference type="EMBL" id="RKA07449.1"/>
    </source>
</evidence>
<dbReference type="EMBL" id="AABEMN010000023">
    <property type="protein sequence ID" value="EAG9520817.1"/>
    <property type="molecule type" value="Genomic_DNA"/>
</dbReference>
<sequence length="243" mass="26949">MKLIRTKTYEEMSQEALEVVKQVINENDNPVINTTTGASFDGMFEGLVKGINAGEIPIEKVFLMNLDEYVAKRDASFTVYTYMHQKFYDLINKMPKRVELLDGSLADFTDEIARYKKILAENERDLQILGLGVNGHLGANEPGTPFDARLFLADSDESTIKSTIMYNNLKEDEAPSQMLTLGLADMMDAKQILVTASGERKAEAVKGLLEGPIDESCPASILRNHPNVVFIIDEAAGSLLTNH</sequence>
<evidence type="ECO:0000313" key="5">
    <source>
        <dbReference type="EMBL" id="EAC7480057.1"/>
    </source>
</evidence>
<dbReference type="EMBL" id="AABFVG010000013">
    <property type="protein sequence ID" value="EAH2283369.1"/>
    <property type="molecule type" value="Genomic_DNA"/>
</dbReference>
<evidence type="ECO:0000313" key="40">
    <source>
        <dbReference type="Proteomes" id="UP000546397"/>
    </source>
</evidence>
<evidence type="ECO:0000313" key="18">
    <source>
        <dbReference type="EMBL" id="HAA8052062.1"/>
    </source>
</evidence>
<evidence type="ECO:0000313" key="14">
    <source>
        <dbReference type="EMBL" id="EAH4241964.1"/>
    </source>
</evidence>
<evidence type="ECO:0000313" key="29">
    <source>
        <dbReference type="Proteomes" id="UP000379076"/>
    </source>
</evidence>
<evidence type="ECO:0000313" key="30">
    <source>
        <dbReference type="Proteomes" id="UP000427828"/>
    </source>
</evidence>
<evidence type="ECO:0000313" key="26">
    <source>
        <dbReference type="Proteomes" id="UP000358545"/>
    </source>
</evidence>
<dbReference type="EMBL" id="DABJAN010000002">
    <property type="protein sequence ID" value="HAJ9592728.1"/>
    <property type="molecule type" value="Genomic_DNA"/>
</dbReference>
<dbReference type="GO" id="GO:0019262">
    <property type="term" value="P:N-acetylneuraminate catabolic process"/>
    <property type="evidence" value="ECO:0007669"/>
    <property type="project" value="TreeGrafter"/>
</dbReference>
<evidence type="ECO:0000313" key="31">
    <source>
        <dbReference type="Proteomes" id="UP000460224"/>
    </source>
</evidence>
<evidence type="ECO:0000313" key="10">
    <source>
        <dbReference type="EMBL" id="EAG9386411.1"/>
    </source>
</evidence>
<evidence type="ECO:0000313" key="4">
    <source>
        <dbReference type="EMBL" id="EAC5551760.1"/>
    </source>
</evidence>
<reference evidence="16 33" key="7">
    <citation type="submission" date="2019-09" db="EMBL/GenBank/DDBJ databases">
        <authorList>
            <consortium name="PulseNet: The National Subtyping Network for Foodborne Disease Surveillance"/>
            <person name="Tarr C.L."/>
            <person name="Trees E."/>
            <person name="Katz L.S."/>
            <person name="Carleton-Romer H.A."/>
            <person name="Stroika S."/>
            <person name="Kucerova Z."/>
            <person name="Roache K.F."/>
            <person name="Sabol A.L."/>
            <person name="Besser J."/>
            <person name="Gerner-Smidt P."/>
        </authorList>
    </citation>
    <scope>NUCLEOTIDE SEQUENCE [LARGE SCALE GENOMIC DNA]</scope>
    <source>
        <strain evidence="8 26">PNUSAL002180</strain>
        <strain evidence="16 33">PNUSAL005692</strain>
    </source>
</reference>
<dbReference type="Proteomes" id="UP000533021">
    <property type="component" value="Unassembled WGS sequence"/>
</dbReference>
<evidence type="ECO:0000313" key="12">
    <source>
        <dbReference type="EMBL" id="EAH2283369.1"/>
    </source>
</evidence>
<dbReference type="Proteomes" id="UP000379076">
    <property type="component" value="Unassembled WGS sequence"/>
</dbReference>
<dbReference type="Proteomes" id="UP000530452">
    <property type="component" value="Unassembled WGS sequence"/>
</dbReference>
<dbReference type="AlphaFoldDB" id="A0A0B8QRX5"/>
<dbReference type="Gene3D" id="3.40.50.1360">
    <property type="match status" value="1"/>
</dbReference>
<dbReference type="Proteomes" id="UP000843503">
    <property type="component" value="Unassembled WGS sequence"/>
</dbReference>
<evidence type="ECO:0000313" key="9">
    <source>
        <dbReference type="EMBL" id="EAG4463459.1"/>
    </source>
</evidence>
<dbReference type="GO" id="GO:0005737">
    <property type="term" value="C:cytoplasm"/>
    <property type="evidence" value="ECO:0007669"/>
    <property type="project" value="TreeGrafter"/>
</dbReference>
<dbReference type="GO" id="GO:0004342">
    <property type="term" value="F:glucosamine-6-phosphate deaminase activity"/>
    <property type="evidence" value="ECO:0007669"/>
    <property type="project" value="UniProtKB-EC"/>
</dbReference>
<evidence type="ECO:0000313" key="25">
    <source>
        <dbReference type="Proteomes" id="UP000272537"/>
    </source>
</evidence>
<evidence type="ECO:0000313" key="27">
    <source>
        <dbReference type="Proteomes" id="UP000365297"/>
    </source>
</evidence>
<evidence type="ECO:0000313" key="21">
    <source>
        <dbReference type="EMBL" id="HAJ9592728.1"/>
    </source>
</evidence>
<dbReference type="EMBL" id="AAAIXK010000009">
    <property type="protein sequence ID" value="EAC5551760.1"/>
    <property type="molecule type" value="Genomic_DNA"/>
</dbReference>
<evidence type="ECO:0000313" key="6">
    <source>
        <dbReference type="EMBL" id="EAE1337903.1"/>
    </source>
</evidence>
<comment type="caution">
    <text evidence="12">The sequence shown here is derived from an EMBL/GenBank/DDBJ whole genome shotgun (WGS) entry which is preliminary data.</text>
</comment>
<dbReference type="GO" id="GO:0042802">
    <property type="term" value="F:identical protein binding"/>
    <property type="evidence" value="ECO:0007669"/>
    <property type="project" value="TreeGrafter"/>
</dbReference>
<gene>
    <name evidence="24" type="primary">nagb_4</name>
    <name evidence="8" type="ORF">A8L61_13095</name>
    <name evidence="6" type="ORF">ART25_03135</name>
    <name evidence="4" type="ORF">ARY78_15110</name>
    <name evidence="15" type="ORF">BCZ19_14525</name>
    <name evidence="9" type="ORF">CA369_14240</name>
    <name evidence="10" type="ORF">CW845_02740</name>
    <name evidence="12" type="ORF">D4920_14880</name>
    <name evidence="11" type="ORF">D4B11_13630</name>
    <name evidence="13" type="ORF">D5N24_14735</name>
    <name evidence="22" type="ORF">DCK61_08245</name>
    <name evidence="5" type="ORF">DQ70_05085</name>
    <name evidence="24" type="ORF">DYZ80_01818</name>
    <name evidence="7" type="ORF">E1W56_07995</name>
    <name evidence="14" type="ORF">E5F58_08075</name>
    <name evidence="16" type="ORF">F6515_13995</name>
    <name evidence="17" type="ORF">FV747_06650</name>
    <name evidence="18" type="ORF">GHH22_02665</name>
    <name evidence="20" type="ORF">GI949_09545</name>
    <name evidence="19" type="ORF">GYR60_08920</name>
    <name evidence="21" type="ORF">HQN34_000920</name>
    <name evidence="23" type="ORF">HZJ64_12195</name>
</gene>
<evidence type="ECO:0000256" key="2">
    <source>
        <dbReference type="ARBA" id="ARBA00023277"/>
    </source>
</evidence>
<evidence type="ECO:0000313" key="20">
    <source>
        <dbReference type="EMBL" id="HAC1755206.1"/>
    </source>
</evidence>
<reference evidence="23 39" key="9">
    <citation type="submission" date="2020-06" db="EMBL/GenBank/DDBJ databases">
        <title>Two Listeria outbreaks in Switzerland in 2018 and 2020.</title>
        <authorList>
            <person name="Stevens M.J.A."/>
            <person name="Bloemberg G."/>
            <person name="Nusch-Inderbinnen M."/>
            <person name="Stephan R."/>
        </authorList>
    </citation>
    <scope>NUCLEOTIDE SEQUENCE [LARGE SCALE GENOMIC DNA]</scope>
    <source>
        <strain evidence="23 39">N18-0707</strain>
    </source>
</reference>
<dbReference type="SUPFAM" id="SSF100950">
    <property type="entry name" value="NagB/RpiA/CoA transferase-like"/>
    <property type="match status" value="1"/>
</dbReference>
<evidence type="ECO:0000313" key="15">
    <source>
        <dbReference type="EMBL" id="ECX6925896.1"/>
    </source>
</evidence>
<proteinExistence type="predicted"/>
<dbReference type="Proteomes" id="UP000427828">
    <property type="component" value="Unassembled WGS sequence"/>
</dbReference>
<evidence type="ECO:0000313" key="37">
    <source>
        <dbReference type="Proteomes" id="UP000530452"/>
    </source>
</evidence>
<evidence type="ECO:0000313" key="43">
    <source>
        <dbReference type="Proteomes" id="UP000843775"/>
    </source>
</evidence>
<dbReference type="OMA" id="NTHIAFN"/>
<dbReference type="EMBL" id="AAASLB010000004">
    <property type="protein sequence ID" value="EAE4941971.1"/>
    <property type="molecule type" value="Genomic_DNA"/>
</dbReference>
<name>A0A0B8QRX5_LISMN</name>
<dbReference type="Proteomes" id="UP000460224">
    <property type="component" value="Unassembled WGS sequence"/>
</dbReference>
<dbReference type="InterPro" id="IPR004547">
    <property type="entry name" value="Glucosamine6P_isomerase"/>
</dbReference>
<keyword evidence="2" id="KW-0119">Carbohydrate metabolism</keyword>
<dbReference type="Proteomes" id="UP000365297">
    <property type="component" value="Unassembled WGS sequence"/>
</dbReference>
<reference evidence="37 38" key="5">
    <citation type="submission" date="2019-04" db="EMBL/GenBank/DDBJ databases">
        <authorList>
            <person name="Ashton P.M."/>
            <person name="Dallman T."/>
            <person name="Nair S."/>
            <person name="De Pinna E."/>
            <person name="Peters T."/>
            <person name="Grant K."/>
        </authorList>
    </citation>
    <scope>NUCLEOTIDE SEQUENCE [LARGE SCALE GENOMIC DNA]</scope>
    <source>
        <strain evidence="12 38">282333</strain>
        <strain evidence="13 37">282352</strain>
        <strain evidence="11 40">289003</strain>
        <strain evidence="17 32">788324</strain>
        <strain evidence="7">RL15000286</strain>
    </source>
</reference>
<evidence type="ECO:0000313" key="16">
    <source>
        <dbReference type="EMBL" id="ECY9784100.1"/>
    </source>
</evidence>
<evidence type="ECO:0000313" key="28">
    <source>
        <dbReference type="Proteomes" id="UP000368512"/>
    </source>
</evidence>
<evidence type="ECO:0000313" key="7">
    <source>
        <dbReference type="EMBL" id="EAE4941971.1"/>
    </source>
</evidence>
<evidence type="ECO:0000313" key="32">
    <source>
        <dbReference type="Proteomes" id="UP000467536"/>
    </source>
</evidence>
<dbReference type="PROSITE" id="PS01161">
    <property type="entry name" value="GLC_GALNAC_ISOMERASE"/>
    <property type="match status" value="1"/>
</dbReference>
<dbReference type="Proteomes" id="UP000528151">
    <property type="component" value="Unassembled WGS sequence"/>
</dbReference>
<dbReference type="InterPro" id="IPR018321">
    <property type="entry name" value="Glucosamine6P_isomerase_CS"/>
</dbReference>
<reference evidence="27 28" key="4">
    <citation type="submission" date="2018-06" db="EMBL/GenBank/DDBJ databases">
        <authorList>
            <consortium name="GenomeTrakr: Next Generation Sequencing Network for Food Pathogen Tracability"/>
        </authorList>
    </citation>
    <scope>NUCLEOTIDE SEQUENCE [LARGE SCALE GENOMIC DNA]</scope>
    <source>
        <strain evidence="5 28">CFSAN008042</strain>
        <strain evidence="9 36">CFSAN063727</strain>
        <strain evidence="6 29">FDA00006494</strain>
        <strain evidence="4 27">FDA00007096</strain>
        <strain evidence="15 30">FLAG-51482A</strain>
        <strain evidence="14 35">LS1344</strain>
    </source>
</reference>
<dbReference type="EMBL" id="QDAY01000002">
    <property type="protein sequence ID" value="KAA9450700.1"/>
    <property type="molecule type" value="Genomic_DNA"/>
</dbReference>
<protein>
    <submittedName>
        <fullName evidence="12 24">Glucosamine-6-phosphate deaminase</fullName>
        <ecNumber evidence="24">3.5.99.6</ecNumber>
    </submittedName>
</protein>
<reference evidence="10 34" key="6">
    <citation type="submission" date="2019-04" db="EMBL/GenBank/DDBJ databases">
        <authorList>
            <consortium name="GenomeTrakr network: Whole genome sequencing for foodborne pathogen traceback"/>
        </authorList>
    </citation>
    <scope>NUCLEOTIDE SEQUENCE [LARGE SCALE GENOMIC DNA]</scope>
    <source>
        <strain evidence="10 34">CFSAN072474</strain>
    </source>
</reference>
<dbReference type="EMBL" id="AANEHK010000005">
    <property type="protein sequence ID" value="EDO0985666.1"/>
    <property type="molecule type" value="Genomic_DNA"/>
</dbReference>
<evidence type="ECO:0000313" key="33">
    <source>
        <dbReference type="Proteomes" id="UP000489121"/>
    </source>
</evidence>
<dbReference type="Proteomes" id="UP000546397">
    <property type="component" value="Unassembled WGS sequence"/>
</dbReference>
<dbReference type="InterPro" id="IPR037171">
    <property type="entry name" value="NagB/RpiA_transferase-like"/>
</dbReference>
<dbReference type="Proteomes" id="UP000393182">
    <property type="component" value="Unassembled WGS sequence"/>
</dbReference>
<dbReference type="Proteomes" id="UP000522199">
    <property type="component" value="Unassembled WGS sequence"/>
</dbReference>
<dbReference type="CDD" id="cd01399">
    <property type="entry name" value="GlcN6P_deaminase"/>
    <property type="match status" value="1"/>
</dbReference>
<organism evidence="12 38">
    <name type="scientific">Listeria monocytogenes</name>
    <dbReference type="NCBI Taxonomy" id="1639"/>
    <lineage>
        <taxon>Bacteria</taxon>
        <taxon>Bacillati</taxon>
        <taxon>Bacillota</taxon>
        <taxon>Bacilli</taxon>
        <taxon>Bacillales</taxon>
        <taxon>Listeriaceae</taxon>
        <taxon>Listeria</taxon>
    </lineage>
</organism>
<evidence type="ECO:0000313" key="36">
    <source>
        <dbReference type="Proteomes" id="UP000528151"/>
    </source>
</evidence>
<dbReference type="EMBL" id="AABAGT010000022">
    <property type="protein sequence ID" value="EAG0868215.1"/>
    <property type="molecule type" value="Genomic_DNA"/>
</dbReference>
<dbReference type="EMBL" id="DAAJZA010000006">
    <property type="protein sequence ID" value="HAC1755206.1"/>
    <property type="molecule type" value="Genomic_DNA"/>
</dbReference>
<evidence type="ECO:0000259" key="3">
    <source>
        <dbReference type="Pfam" id="PF01182"/>
    </source>
</evidence>
<evidence type="ECO:0000313" key="19">
    <source>
        <dbReference type="EMBL" id="HAB8398634.1"/>
    </source>
</evidence>
<dbReference type="PANTHER" id="PTHR11280">
    <property type="entry name" value="GLUCOSAMINE-6-PHOSPHATE ISOMERASE"/>
    <property type="match status" value="1"/>
</dbReference>
<dbReference type="Proteomes" id="UP000489121">
    <property type="component" value="Unassembled WGS sequence"/>
</dbReference>
<dbReference type="EMBL" id="QXLS01000004">
    <property type="protein sequence ID" value="RKA07449.1"/>
    <property type="molecule type" value="Genomic_DNA"/>
</dbReference>
<reference evidence="20" key="8">
    <citation type="submission" date="2019-11" db="EMBL/GenBank/DDBJ databases">
        <authorList>
            <consortium name="NCBI Pathogen Detection Project"/>
        </authorList>
    </citation>
    <scope>NUCLEOTIDE SEQUENCE</scope>
    <source>
        <strain evidence="18">09CEB371LM</strain>
        <strain evidence="21">2017-325981-023-01</strain>
        <strain evidence="19">CFIAFB20130012</strain>
        <strain evidence="20">DMG1500109</strain>
    </source>
</reference>
<dbReference type="EMBL" id="AABBZO010000021">
    <property type="protein sequence ID" value="EAG4463459.1"/>
    <property type="molecule type" value="Genomic_DNA"/>
</dbReference>
<dbReference type="EMBL" id="DAAIHR010000008">
    <property type="protein sequence ID" value="HAB8398634.1"/>
    <property type="molecule type" value="Genomic_DNA"/>
</dbReference>
<evidence type="ECO:0000313" key="23">
    <source>
        <dbReference type="EMBL" id="NYA02603.1"/>
    </source>
</evidence>
<evidence type="ECO:0000313" key="35">
    <source>
        <dbReference type="Proteomes" id="UP000527632"/>
    </source>
</evidence>
<dbReference type="KEGG" id="lmv:Y193_04015"/>
<reference evidence="41 42" key="2">
    <citation type="journal article" date="2018" name="Genome Biol.">
        <title>SKESA: strategic k-mer extension for scrupulous assemblies.</title>
        <authorList>
            <person name="Souvorov A."/>
            <person name="Agarwala R."/>
            <person name="Lipman D.J."/>
        </authorList>
    </citation>
    <scope>NUCLEOTIDE SEQUENCE [LARGE SCALE GENOMIC DNA]</scope>
    <source>
        <strain evidence="18">09CEB371LM</strain>
        <strain evidence="21">2017-325981-023-01</strain>
        <strain evidence="19 41">CFIAFB20130012</strain>
        <strain evidence="20 43">DMG1500109</strain>
    </source>
</reference>
<dbReference type="GO" id="GO:0006043">
    <property type="term" value="P:glucosamine catabolic process"/>
    <property type="evidence" value="ECO:0007669"/>
    <property type="project" value="TreeGrafter"/>
</dbReference>
<dbReference type="KEGG" id="lmok:CQ02_11890"/>
<dbReference type="GO" id="GO:0006046">
    <property type="term" value="P:N-acetylglucosamine catabolic process"/>
    <property type="evidence" value="ECO:0007669"/>
    <property type="project" value="TreeGrafter"/>
</dbReference>
<evidence type="ECO:0000313" key="8">
    <source>
        <dbReference type="EMBL" id="EAG0868215.1"/>
    </source>
</evidence>
<dbReference type="Proteomes" id="UP000467536">
    <property type="component" value="Unassembled WGS sequence"/>
</dbReference>
<evidence type="ECO:0000256" key="1">
    <source>
        <dbReference type="ARBA" id="ARBA00022801"/>
    </source>
</evidence>
<dbReference type="EMBL" id="AAAJWF010000002">
    <property type="protein sequence ID" value="EAC7480057.1"/>
    <property type="molecule type" value="Genomic_DNA"/>
</dbReference>
<dbReference type="EMBL" id="DAAEEB010000001">
    <property type="protein sequence ID" value="HAA8052062.1"/>
    <property type="molecule type" value="Genomic_DNA"/>
</dbReference>
<dbReference type="Proteomes" id="UP000272537">
    <property type="component" value="Unassembled WGS sequence"/>
</dbReference>
<dbReference type="GO" id="GO:0005975">
    <property type="term" value="P:carbohydrate metabolic process"/>
    <property type="evidence" value="ECO:0007669"/>
    <property type="project" value="InterPro"/>
</dbReference>
<dbReference type="EMBL" id="AAAQQZ010000002">
    <property type="protein sequence ID" value="EAE1337903.1"/>
    <property type="molecule type" value="Genomic_DNA"/>
</dbReference>
<dbReference type="EMBL" id="AALAQH010000011">
    <property type="protein sequence ID" value="ECX6925896.1"/>
    <property type="molecule type" value="Genomic_DNA"/>
</dbReference>
<dbReference type="Proteomes" id="UP000527632">
    <property type="component" value="Unassembled WGS sequence"/>
</dbReference>
<dbReference type="EC" id="3.5.99.6" evidence="24"/>
<dbReference type="EMBL" id="AABGHY010000014">
    <property type="protein sequence ID" value="EAH3295661.1"/>
    <property type="molecule type" value="Genomic_DNA"/>
</dbReference>
<evidence type="ECO:0000313" key="11">
    <source>
        <dbReference type="EMBL" id="EAG9520817.1"/>
    </source>
</evidence>
<dbReference type="InterPro" id="IPR006148">
    <property type="entry name" value="Glc/Gal-6P_isomerase"/>
</dbReference>
<evidence type="ECO:0000313" key="34">
    <source>
        <dbReference type="Proteomes" id="UP000522199"/>
    </source>
</evidence>
<reference evidence="24 25" key="1">
    <citation type="journal article" date="2018" name="BMC Genomics">
        <title>Genes significantly associated with lineage II food isolates of Listeria monocytogenes.</title>
        <authorList>
            <person name="Pirone-Davies C."/>
            <person name="Chen Y."/>
            <person name="Pightling A."/>
            <person name="Ryan G."/>
            <person name="Wang Y."/>
            <person name="Yao K."/>
            <person name="Hoffmann M."/>
            <person name="Allard M.W."/>
        </authorList>
    </citation>
    <scope>NUCLEOTIDE SEQUENCE [LARGE SCALE GENOMIC DNA]</scope>
    <source>
        <strain evidence="24 25">PNUSAL000550</strain>
    </source>
</reference>
<accession>A0A0B8QRX5</accession>
<reference evidence="22 31" key="3">
    <citation type="submission" date="2018-04" db="EMBL/GenBank/DDBJ databases">
        <title>Genome Analysis of a Prevalent Clone of Listeria monocytogenes Sequence Type 87 in China.</title>
        <authorList>
            <person name="Wang Y."/>
        </authorList>
    </citation>
    <scope>NUCLEOTIDE SEQUENCE [LARGE SCALE GENOMIC DNA]</scope>
    <source>
        <strain evidence="22 31">ICDC_LM1523</strain>
    </source>
</reference>
<evidence type="ECO:0000313" key="42">
    <source>
        <dbReference type="Proteomes" id="UP000843503"/>
    </source>
</evidence>
<dbReference type="PANTHER" id="PTHR11280:SF5">
    <property type="entry name" value="GLUCOSAMINE-6-PHOSPHATE ISOMERASE"/>
    <property type="match status" value="1"/>
</dbReference>
<feature type="domain" description="Glucosamine/galactosamine-6-phosphate isomerase" evidence="3">
    <location>
        <begin position="9"/>
        <end position="225"/>
    </location>
</feature>
<evidence type="ECO:0000313" key="22">
    <source>
        <dbReference type="EMBL" id="KAA9450700.1"/>
    </source>
</evidence>
<dbReference type="Proteomes" id="UP000544530">
    <property type="component" value="Unassembled WGS sequence"/>
</dbReference>
<dbReference type="EMBL" id="AALGDA010000070">
    <property type="protein sequence ID" value="ECY9784100.1"/>
    <property type="molecule type" value="Genomic_DNA"/>
</dbReference>
<dbReference type="Proteomes" id="UP000840197">
    <property type="component" value="Unassembled WGS sequence"/>
</dbReference>
<dbReference type="EMBL" id="AABEKY010000001">
    <property type="protein sequence ID" value="EAG9386411.1"/>
    <property type="molecule type" value="Genomic_DNA"/>
</dbReference>
<evidence type="ECO:0000313" key="17">
    <source>
        <dbReference type="EMBL" id="EDO0985666.1"/>
    </source>
</evidence>
<dbReference type="Proteomes" id="UP000358545">
    <property type="component" value="Unassembled WGS sequence"/>
</dbReference>
<evidence type="ECO:0000313" key="13">
    <source>
        <dbReference type="EMBL" id="EAH3295661.1"/>
    </source>
</evidence>
<evidence type="ECO:0000313" key="41">
    <source>
        <dbReference type="Proteomes" id="UP000840197"/>
    </source>
</evidence>
<evidence type="ECO:0000313" key="38">
    <source>
        <dbReference type="Proteomes" id="UP000533021"/>
    </source>
</evidence>
<dbReference type="Pfam" id="PF01182">
    <property type="entry name" value="Glucosamine_iso"/>
    <property type="match status" value="1"/>
</dbReference>
<dbReference type="RefSeq" id="WP_003725128.1">
    <property type="nucleotide sequence ID" value="NC_021825.2"/>
</dbReference>
<dbReference type="EMBL" id="JACAVN010000008">
    <property type="protein sequence ID" value="NYA02603.1"/>
    <property type="molecule type" value="Genomic_DNA"/>
</dbReference>
<keyword evidence="1 24" id="KW-0378">Hydrolase</keyword>
<dbReference type="EMBL" id="AABGUK010000002">
    <property type="protein sequence ID" value="EAH4241964.1"/>
    <property type="molecule type" value="Genomic_DNA"/>
</dbReference>